<dbReference type="Proteomes" id="UP000234206">
    <property type="component" value="Unassembled WGS sequence"/>
</dbReference>
<sequence length="308" mass="33087">MGKASRRKNRDVKGPKQIPAPFEARPFKGLPNETEWVAMREILPAATATIRVKVPAVEAPEGTPAPAWSSLEVGSEHEVTLATVLPLAWPGLNRGEGDVLSALQTGSSTGDASRDIAQAILTSLANEPGQPTVGLPQAMAHTPRLQDVLVSDTMTAELHESFDFWLTGKEDALDEAGQLSMERANEAIVPTQRLDAVESAFWCLMGDRAYVRWLLPHDEDAATTALARLKAAGEHTLGGQSTLLGAFRGAGLLVPVFEVDPAADPQSWNAPLGELAARLEARLGDDAPLTHDERRAREGFSSRQVTIR</sequence>
<feature type="domain" description="DUF5926" evidence="2">
    <location>
        <begin position="26"/>
        <end position="308"/>
    </location>
</feature>
<evidence type="ECO:0000313" key="4">
    <source>
        <dbReference type="Proteomes" id="UP000234206"/>
    </source>
</evidence>
<accession>A0A2I1P8Z4</accession>
<evidence type="ECO:0000259" key="2">
    <source>
        <dbReference type="Pfam" id="PF19348"/>
    </source>
</evidence>
<proteinExistence type="predicted"/>
<dbReference type="RefSeq" id="WP_070703451.1">
    <property type="nucleotide sequence ID" value="NZ_JBHLVH010000005.1"/>
</dbReference>
<feature type="region of interest" description="Disordered" evidence="1">
    <location>
        <begin position="286"/>
        <end position="308"/>
    </location>
</feature>
<evidence type="ECO:0000256" key="1">
    <source>
        <dbReference type="SAM" id="MobiDB-lite"/>
    </source>
</evidence>
<dbReference type="OrthoDB" id="5512013at2"/>
<dbReference type="Pfam" id="PF19348">
    <property type="entry name" value="DUF5926"/>
    <property type="match status" value="1"/>
</dbReference>
<feature type="region of interest" description="Disordered" evidence="1">
    <location>
        <begin position="1"/>
        <end position="27"/>
    </location>
</feature>
<keyword evidence="4" id="KW-1185">Reference proteome</keyword>
<gene>
    <name evidence="3" type="ORF">CYJ76_09620</name>
</gene>
<comment type="caution">
    <text evidence="3">The sequence shown here is derived from an EMBL/GenBank/DDBJ whole genome shotgun (WGS) entry which is preliminary data.</text>
</comment>
<feature type="compositionally biased region" description="Basic residues" evidence="1">
    <location>
        <begin position="1"/>
        <end position="10"/>
    </location>
</feature>
<dbReference type="AlphaFoldDB" id="A0A2I1P8Z4"/>
<reference evidence="3 4" key="1">
    <citation type="submission" date="2017-12" db="EMBL/GenBank/DDBJ databases">
        <title>Phylogenetic diversity of female urinary microbiome.</title>
        <authorList>
            <person name="Thomas-White K."/>
            <person name="Wolfe A.J."/>
        </authorList>
    </citation>
    <scope>NUCLEOTIDE SEQUENCE [LARGE SCALE GENOMIC DNA]</scope>
    <source>
        <strain evidence="3 4">UMB1298</strain>
    </source>
</reference>
<name>A0A2I1P8Z4_9MICO</name>
<dbReference type="EMBL" id="PKIZ01000019">
    <property type="protein sequence ID" value="PKZ41081.1"/>
    <property type="molecule type" value="Genomic_DNA"/>
</dbReference>
<dbReference type="GO" id="GO:0016853">
    <property type="term" value="F:isomerase activity"/>
    <property type="evidence" value="ECO:0007669"/>
    <property type="project" value="UniProtKB-KW"/>
</dbReference>
<evidence type="ECO:0000313" key="3">
    <source>
        <dbReference type="EMBL" id="PKZ41081.1"/>
    </source>
</evidence>
<keyword evidence="3" id="KW-0413">Isomerase</keyword>
<protein>
    <submittedName>
        <fullName evidence="3">Topoisomerase II</fullName>
    </submittedName>
</protein>
<organism evidence="3 4">
    <name type="scientific">Kytococcus schroeteri</name>
    <dbReference type="NCBI Taxonomy" id="138300"/>
    <lineage>
        <taxon>Bacteria</taxon>
        <taxon>Bacillati</taxon>
        <taxon>Actinomycetota</taxon>
        <taxon>Actinomycetes</taxon>
        <taxon>Micrococcales</taxon>
        <taxon>Kytococcaceae</taxon>
        <taxon>Kytococcus</taxon>
    </lineage>
</organism>
<dbReference type="InterPro" id="IPR045970">
    <property type="entry name" value="DUF5926"/>
</dbReference>
<feature type="compositionally biased region" description="Basic and acidic residues" evidence="1">
    <location>
        <begin position="286"/>
        <end position="300"/>
    </location>
</feature>